<evidence type="ECO:0000313" key="17">
    <source>
        <dbReference type="Proteomes" id="UP000265715"/>
    </source>
</evidence>
<feature type="site" description="Important for catalytic activity" evidence="14">
    <location>
        <position position="33"/>
    </location>
</feature>
<accession>A0A399ECD1</accession>
<dbReference type="Pfam" id="PF00456">
    <property type="entry name" value="Transketolase_N"/>
    <property type="match status" value="1"/>
</dbReference>
<comment type="catalytic activity">
    <reaction evidence="8">
        <text>D-sedoheptulose 7-phosphate + D-glyceraldehyde 3-phosphate = aldehydo-D-ribose 5-phosphate + D-xylulose 5-phosphate</text>
        <dbReference type="Rhea" id="RHEA:10508"/>
        <dbReference type="ChEBI" id="CHEBI:57483"/>
        <dbReference type="ChEBI" id="CHEBI:57737"/>
        <dbReference type="ChEBI" id="CHEBI:58273"/>
        <dbReference type="ChEBI" id="CHEBI:59776"/>
        <dbReference type="EC" id="2.2.1.1"/>
    </reaction>
</comment>
<feature type="binding site" evidence="13">
    <location>
        <position position="192"/>
    </location>
    <ligand>
        <name>Mg(2+)</name>
        <dbReference type="ChEBI" id="CHEBI:18420"/>
    </ligand>
</feature>
<feature type="binding site" evidence="12">
    <location>
        <position position="439"/>
    </location>
    <ligand>
        <name>thiamine diphosphate</name>
        <dbReference type="ChEBI" id="CHEBI:58937"/>
    </ligand>
</feature>
<feature type="active site" description="Proton donor" evidence="10">
    <location>
        <position position="413"/>
    </location>
</feature>
<reference evidence="16 17" key="1">
    <citation type="submission" date="2018-08" db="EMBL/GenBank/DDBJ databases">
        <title>Meiothermus terrae DSM 26712 genome sequencing project.</title>
        <authorList>
            <person name="Da Costa M.S."/>
            <person name="Albuquerque L."/>
            <person name="Raposo P."/>
            <person name="Froufe H.J.C."/>
            <person name="Barroso C.S."/>
            <person name="Egas C."/>
        </authorList>
    </citation>
    <scope>NUCLEOTIDE SEQUENCE [LARGE SCALE GENOMIC DNA]</scope>
    <source>
        <strain evidence="16 17">DSM 26712</strain>
    </source>
</reference>
<dbReference type="GO" id="GO:0046872">
    <property type="term" value="F:metal ion binding"/>
    <property type="evidence" value="ECO:0007669"/>
    <property type="project" value="UniProtKB-KW"/>
</dbReference>
<evidence type="ECO:0000256" key="8">
    <source>
        <dbReference type="ARBA" id="ARBA00049473"/>
    </source>
</evidence>
<dbReference type="InterPro" id="IPR005475">
    <property type="entry name" value="Transketolase-like_Pyr-bd"/>
</dbReference>
<comment type="cofactor">
    <cofactor evidence="12">
        <name>thiamine diphosphate</name>
        <dbReference type="ChEBI" id="CHEBI:58937"/>
    </cofactor>
    <text evidence="12">Binds 1 thiamine pyrophosphate per subunit. During the reaction, the substrate forms a covalent intermediate with the cofactor.</text>
</comment>
<comment type="cofactor">
    <cofactor evidence="13">
        <name>Mg(2+)</name>
        <dbReference type="ChEBI" id="CHEBI:18420"/>
    </cofactor>
    <text evidence="13">Binds 1 Mg(2+) ion per subunit. Can also utilize other divalent metal cations, such as Ca(2+), Mn(2+) and Co(2+).</text>
</comment>
<gene>
    <name evidence="16" type="primary">tkt</name>
    <name evidence="16" type="ORF">Mterra_02867</name>
</gene>
<dbReference type="NCBIfam" id="TIGR00232">
    <property type="entry name" value="tktlase_bact"/>
    <property type="match status" value="1"/>
</dbReference>
<dbReference type="CDD" id="cd02012">
    <property type="entry name" value="TPP_TK"/>
    <property type="match status" value="1"/>
</dbReference>
<dbReference type="InterPro" id="IPR005474">
    <property type="entry name" value="Transketolase_N"/>
</dbReference>
<dbReference type="InterPro" id="IPR005478">
    <property type="entry name" value="Transketolase_bac-like"/>
</dbReference>
<dbReference type="InterPro" id="IPR055152">
    <property type="entry name" value="Transketolase-like_C_2"/>
</dbReference>
<evidence type="ECO:0000256" key="6">
    <source>
        <dbReference type="ARBA" id="ARBA00022842"/>
    </source>
</evidence>
<dbReference type="AlphaFoldDB" id="A0A399ECD1"/>
<dbReference type="GO" id="GO:0006098">
    <property type="term" value="P:pentose-phosphate shunt"/>
    <property type="evidence" value="ECO:0007669"/>
    <property type="project" value="TreeGrafter"/>
</dbReference>
<keyword evidence="6 13" id="KW-0460">Magnesium</keyword>
<feature type="binding site" evidence="11">
    <location>
        <position position="475"/>
    </location>
    <ligand>
        <name>substrate</name>
    </ligand>
</feature>
<feature type="binding site" evidence="12">
    <location>
        <position position="192"/>
    </location>
    <ligand>
        <name>thiamine diphosphate</name>
        <dbReference type="ChEBI" id="CHEBI:58937"/>
    </ligand>
</feature>
<evidence type="ECO:0000259" key="15">
    <source>
        <dbReference type="SMART" id="SM00861"/>
    </source>
</evidence>
<dbReference type="FunFam" id="3.40.50.970:FF:000003">
    <property type="entry name" value="Transketolase"/>
    <property type="match status" value="1"/>
</dbReference>
<dbReference type="Pfam" id="PF02779">
    <property type="entry name" value="Transket_pyr"/>
    <property type="match status" value="1"/>
</dbReference>
<name>A0A399ECD1_9DEIN</name>
<dbReference type="GO" id="GO:0005829">
    <property type="term" value="C:cytosol"/>
    <property type="evidence" value="ECO:0007669"/>
    <property type="project" value="TreeGrafter"/>
</dbReference>
<dbReference type="Proteomes" id="UP000265715">
    <property type="component" value="Unassembled WGS sequence"/>
</dbReference>
<feature type="binding site" evidence="11">
    <location>
        <position position="463"/>
    </location>
    <ligand>
        <name>substrate</name>
    </ligand>
</feature>
<dbReference type="GO" id="GO:0004802">
    <property type="term" value="F:transketolase activity"/>
    <property type="evidence" value="ECO:0007669"/>
    <property type="project" value="UniProtKB-UniRule"/>
</dbReference>
<feature type="binding site" evidence="11">
    <location>
        <position position="471"/>
    </location>
    <ligand>
        <name>substrate</name>
    </ligand>
</feature>
<protein>
    <recommendedName>
        <fullName evidence="3 9">Transketolase</fullName>
        <ecNumber evidence="3 9">2.2.1.1</ecNumber>
    </recommendedName>
</protein>
<evidence type="ECO:0000256" key="3">
    <source>
        <dbReference type="ARBA" id="ARBA00013152"/>
    </source>
</evidence>
<evidence type="ECO:0000256" key="7">
    <source>
        <dbReference type="ARBA" id="ARBA00023052"/>
    </source>
</evidence>
<feature type="binding site" evidence="13">
    <location>
        <position position="194"/>
    </location>
    <ligand>
        <name>Mg(2+)</name>
        <dbReference type="ChEBI" id="CHEBI:18420"/>
    </ligand>
</feature>
<sequence>MARMVETARDHTLSINAIRMLALDAVEQAKSGHAGMPMGMAPAAYVLWTEFLKHNPRDPRWFDRDRFVLSAGHGSMLIYSLLHLSGYDLPMEELKRFRQWDSRTPGHPEYHHTVGVETTTGPLGQGISTAVGMALAEKKLAAEFNREGHRVVDHYTYVLASDGDLMEGVSGEASSLAGHLRLGKLIVLYDDNNISIDGSTELAFTEDVLKRYEAYGWHTVRGVHGEDLEAIRKAIREAQADPRPSIISVKSIIGYGSPLAGHHKAHSDAMGPEKVAATRETLGWAYAPFEIPQAVYDDYRRALPKGEAAQAEWERRLEAYRQAFPELAAELERRIAGKLPEGWHRALPGFTTGEKMATRASSGKVLERIVPALPELIGGSADLTPSNNTRTPDMTDFSDANPVGRYVRYGVREHAMGAALNGITLHGGLRPYAGTFFVFSDYMRPAIRMAAIMGVPTVFLFTHDSIAVGEDGPTHQPVEHLMSLRAMPNLWVIRPAEANETAAAWRMALERKDGPVALVLTRQPVPTLEHADPEGVLRGGYVLSDVENPQAVIVATGSEVALALEAQSLLAEQGVRARVVSLPCWEAFEAQDPAYRESVLPKNLPTVSVEAGATLGWERYADKSIGLDRFGASAPYAVVYKELGFTRERVAEAVKSLL</sequence>
<evidence type="ECO:0000313" key="16">
    <source>
        <dbReference type="EMBL" id="RIH81995.1"/>
    </source>
</evidence>
<dbReference type="SUPFAM" id="SSF52922">
    <property type="entry name" value="TK C-terminal domain-like"/>
    <property type="match status" value="1"/>
</dbReference>
<dbReference type="SUPFAM" id="SSF52518">
    <property type="entry name" value="Thiamin diphosphate-binding fold (THDP-binding)"/>
    <property type="match status" value="2"/>
</dbReference>
<dbReference type="EC" id="2.2.1.1" evidence="3 9"/>
<evidence type="ECO:0000256" key="14">
    <source>
        <dbReference type="PIRSR" id="PIRSR605478-5"/>
    </source>
</evidence>
<dbReference type="FunFam" id="3.40.50.970:FF:000004">
    <property type="entry name" value="Transketolase"/>
    <property type="match status" value="1"/>
</dbReference>
<dbReference type="PANTHER" id="PTHR43522">
    <property type="entry name" value="TRANSKETOLASE"/>
    <property type="match status" value="1"/>
</dbReference>
<comment type="caution">
    <text evidence="16">The sequence shown here is derived from an EMBL/GenBank/DDBJ whole genome shotgun (WGS) entry which is preliminary data.</text>
</comment>
<evidence type="ECO:0000256" key="11">
    <source>
        <dbReference type="PIRSR" id="PIRSR605478-2"/>
    </source>
</evidence>
<organism evidence="16 17">
    <name type="scientific">Calidithermus terrae</name>
    <dbReference type="NCBI Taxonomy" id="1408545"/>
    <lineage>
        <taxon>Bacteria</taxon>
        <taxon>Thermotogati</taxon>
        <taxon>Deinococcota</taxon>
        <taxon>Deinococci</taxon>
        <taxon>Thermales</taxon>
        <taxon>Thermaceae</taxon>
        <taxon>Calidithermus</taxon>
    </lineage>
</organism>
<keyword evidence="7 12" id="KW-0786">Thiamine pyrophosphate</keyword>
<evidence type="ECO:0000256" key="9">
    <source>
        <dbReference type="NCBIfam" id="TIGR00232"/>
    </source>
</evidence>
<feature type="binding site" evidence="12">
    <location>
        <begin position="121"/>
        <end position="123"/>
    </location>
    <ligand>
        <name>thiamine diphosphate</name>
        <dbReference type="ChEBI" id="CHEBI:58937"/>
    </ligand>
</feature>
<comment type="similarity">
    <text evidence="1">Belongs to the transketolase family.</text>
</comment>
<evidence type="ECO:0000256" key="13">
    <source>
        <dbReference type="PIRSR" id="PIRSR605478-4"/>
    </source>
</evidence>
<proteinExistence type="inferred from homology"/>
<dbReference type="InterPro" id="IPR029061">
    <property type="entry name" value="THDP-binding"/>
</dbReference>
<evidence type="ECO:0000256" key="2">
    <source>
        <dbReference type="ARBA" id="ARBA00011738"/>
    </source>
</evidence>
<dbReference type="CDD" id="cd07033">
    <property type="entry name" value="TPP_PYR_DXS_TK_like"/>
    <property type="match status" value="1"/>
</dbReference>
<feature type="binding site" evidence="12">
    <location>
        <position position="163"/>
    </location>
    <ligand>
        <name>thiamine diphosphate</name>
        <dbReference type="ChEBI" id="CHEBI:58937"/>
    </ligand>
</feature>
<keyword evidence="5 13" id="KW-0479">Metal-binding</keyword>
<keyword evidence="4 16" id="KW-0808">Transferase</keyword>
<dbReference type="EMBL" id="QXDL01000139">
    <property type="protein sequence ID" value="RIH81995.1"/>
    <property type="molecule type" value="Genomic_DNA"/>
</dbReference>
<dbReference type="InterPro" id="IPR033247">
    <property type="entry name" value="Transketolase_fam"/>
</dbReference>
<feature type="binding site" evidence="12">
    <location>
        <position position="266"/>
    </location>
    <ligand>
        <name>thiamine diphosphate</name>
        <dbReference type="ChEBI" id="CHEBI:58937"/>
    </ligand>
</feature>
<comment type="subunit">
    <text evidence="2">Homodimer.</text>
</comment>
<feature type="domain" description="Transketolase-like pyrimidine-binding" evidence="15">
    <location>
        <begin position="356"/>
        <end position="527"/>
    </location>
</feature>
<feature type="binding site" evidence="11">
    <location>
        <position position="359"/>
    </location>
    <ligand>
        <name>substrate</name>
    </ligand>
</feature>
<evidence type="ECO:0000256" key="5">
    <source>
        <dbReference type="ARBA" id="ARBA00022723"/>
    </source>
</evidence>
<feature type="binding site" evidence="13">
    <location>
        <position position="162"/>
    </location>
    <ligand>
        <name>Mg(2+)</name>
        <dbReference type="ChEBI" id="CHEBI:18420"/>
    </ligand>
</feature>
<dbReference type="PANTHER" id="PTHR43522:SF2">
    <property type="entry name" value="TRANSKETOLASE 1-RELATED"/>
    <property type="match status" value="1"/>
</dbReference>
<evidence type="ECO:0000256" key="10">
    <source>
        <dbReference type="PIRSR" id="PIRSR605478-1"/>
    </source>
</evidence>
<evidence type="ECO:0000256" key="12">
    <source>
        <dbReference type="PIRSR" id="PIRSR605478-3"/>
    </source>
</evidence>
<dbReference type="Gene3D" id="3.40.50.920">
    <property type="match status" value="1"/>
</dbReference>
<evidence type="ECO:0000256" key="1">
    <source>
        <dbReference type="ARBA" id="ARBA00007131"/>
    </source>
</evidence>
<keyword evidence="17" id="KW-1185">Reference proteome</keyword>
<feature type="binding site" evidence="11">
    <location>
        <position position="266"/>
    </location>
    <ligand>
        <name>substrate</name>
    </ligand>
</feature>
<evidence type="ECO:0000256" key="4">
    <source>
        <dbReference type="ARBA" id="ARBA00022679"/>
    </source>
</evidence>
<dbReference type="SMART" id="SM00861">
    <property type="entry name" value="Transket_pyr"/>
    <property type="match status" value="1"/>
</dbReference>
<feature type="binding site" evidence="12">
    <location>
        <position position="73"/>
    </location>
    <ligand>
        <name>thiamine diphosphate</name>
        <dbReference type="ChEBI" id="CHEBI:58937"/>
    </ligand>
</feature>
<feature type="site" description="Important for catalytic activity" evidence="14">
    <location>
        <position position="266"/>
    </location>
</feature>
<dbReference type="FunFam" id="3.40.50.920:FF:000003">
    <property type="entry name" value="Transketolase"/>
    <property type="match status" value="1"/>
</dbReference>
<dbReference type="Gene3D" id="3.40.50.970">
    <property type="match status" value="2"/>
</dbReference>
<dbReference type="Pfam" id="PF22613">
    <property type="entry name" value="Transketolase_C_1"/>
    <property type="match status" value="1"/>
</dbReference>
<feature type="binding site" evidence="11">
    <location>
        <position position="386"/>
    </location>
    <ligand>
        <name>substrate</name>
    </ligand>
</feature>
<dbReference type="InterPro" id="IPR009014">
    <property type="entry name" value="Transketo_C/PFOR_II"/>
</dbReference>
<feature type="binding site" evidence="11">
    <location>
        <position position="33"/>
    </location>
    <ligand>
        <name>substrate</name>
    </ligand>
</feature>
<feature type="binding site" evidence="11">
    <location>
        <position position="522"/>
    </location>
    <ligand>
        <name>substrate</name>
    </ligand>
</feature>